<dbReference type="Proteomes" id="UP000199574">
    <property type="component" value="Chromosome I"/>
</dbReference>
<protein>
    <submittedName>
        <fullName evidence="1">Uncharacterized protein</fullName>
    </submittedName>
</protein>
<keyword evidence="2" id="KW-1185">Reference proteome</keyword>
<proteinExistence type="predicted"/>
<accession>A0ABY0V0L4</accession>
<reference evidence="1 2" key="1">
    <citation type="submission" date="2016-10" db="EMBL/GenBank/DDBJ databases">
        <authorList>
            <person name="Varghese N."/>
            <person name="Submissions S."/>
        </authorList>
    </citation>
    <scope>NUCLEOTIDE SEQUENCE [LARGE SCALE GENOMIC DNA]</scope>
    <source>
        <strain evidence="1 2">MAR_2009_60</strain>
    </source>
</reference>
<gene>
    <name evidence="1" type="ORF">SAMN05192545_3922</name>
</gene>
<evidence type="ECO:0000313" key="2">
    <source>
        <dbReference type="Proteomes" id="UP000199574"/>
    </source>
</evidence>
<organism evidence="1 2">
    <name type="scientific">Maribacter dokdonensis</name>
    <dbReference type="NCBI Taxonomy" id="320912"/>
    <lineage>
        <taxon>Bacteria</taxon>
        <taxon>Pseudomonadati</taxon>
        <taxon>Bacteroidota</taxon>
        <taxon>Flavobacteriia</taxon>
        <taxon>Flavobacteriales</taxon>
        <taxon>Flavobacteriaceae</taxon>
        <taxon>Maribacter</taxon>
    </lineage>
</organism>
<dbReference type="EMBL" id="LT629754">
    <property type="protein sequence ID" value="SDT47122.1"/>
    <property type="molecule type" value="Genomic_DNA"/>
</dbReference>
<sequence>MTLQIAKVSNRGNKFAITAGKSILAKFASIDAAKESLNSNRKTFEYWAESASVSVDNSKWVVIEI</sequence>
<name>A0ABY0V0L4_9FLAO</name>
<evidence type="ECO:0000313" key="1">
    <source>
        <dbReference type="EMBL" id="SDT47122.1"/>
    </source>
</evidence>